<dbReference type="InterPro" id="IPR045877">
    <property type="entry name" value="ZFP36-like"/>
</dbReference>
<evidence type="ECO:0000256" key="1">
    <source>
        <dbReference type="ARBA" id="ARBA00022723"/>
    </source>
</evidence>
<protein>
    <recommendedName>
        <fullName evidence="7">C3H1-type domain-containing protein</fullName>
    </recommendedName>
</protein>
<name>A0A0G4HVD4_9ALVE</name>
<evidence type="ECO:0000256" key="5">
    <source>
        <dbReference type="PROSITE-ProRule" id="PRU00723"/>
    </source>
</evidence>
<dbReference type="Gene3D" id="4.10.1000.10">
    <property type="entry name" value="Zinc finger, CCCH-type"/>
    <property type="match status" value="3"/>
</dbReference>
<dbReference type="SMART" id="SM00356">
    <property type="entry name" value="ZnF_C3H1"/>
    <property type="match status" value="3"/>
</dbReference>
<feature type="compositionally biased region" description="Pro residues" evidence="6">
    <location>
        <begin position="840"/>
        <end position="855"/>
    </location>
</feature>
<feature type="region of interest" description="Disordered" evidence="6">
    <location>
        <begin position="678"/>
        <end position="704"/>
    </location>
</feature>
<feature type="compositionally biased region" description="Pro residues" evidence="6">
    <location>
        <begin position="482"/>
        <end position="495"/>
    </location>
</feature>
<gene>
    <name evidence="8" type="ORF">Cvel_8834</name>
</gene>
<feature type="zinc finger region" description="C3H1-type" evidence="5">
    <location>
        <begin position="95"/>
        <end position="123"/>
    </location>
</feature>
<feature type="region of interest" description="Disordered" evidence="6">
    <location>
        <begin position="308"/>
        <end position="552"/>
    </location>
</feature>
<sequence length="1022" mass="108923">MTDSAAGLGASAPPSTKPYRMEMCIYFQEGRCPKGDNCVFAHGEKELQPPPSLTRRKTSLCMNFQKGVCPLATEDCEFAHGKEDLSLEIFNVLPKSKISLCRPWMIKGSCSLGDACLNAHGTEELKPRKYRWADIEKRAKKEEVEMGSALEECIARLEAGQTPAKIRLGPLTWVALEKKKRTVAVSPQLEGRGDGGDSGRDPTASTQTTTGGPTEAGKGGAAGEGKKQPEESAGGVEGHKGETQKEEKQKERGDKDSSAGSHETEPDPFPVWLVHHESTRSYLQSLDMGLLLFVRSDFLLHQRLAAEKLKEGGKEGKEKAKEKKKPEERNVEQGEGKKELPQEQPKNQLRLASVHETANLESEEDSMSRAKQKKKNKTEKGSAQTNNSSNDTGTQAKSTPAPTLPTGPHDTNRAEKQQQQQPRPNSFGPSLAASLTPRTRSEARVSEPPSTHAARPRPEILPRPPPSPSPSPSYVPPSRNAHPPPAPNGFQPPLPASDYPYPLPEHQGLPPRPSELNAKRPGAPFVPDQTLQPQTTRPSFPLDPPARPPFRLSLSNRSSLAQLGHPPFPFPFLHPNGTPVVDSRFVPTHSHRLTHVPVSAAAVAPTPPPANGTNRDNPCLTHPDTLPVSVSPGPEDRKKAAEGNRDGTRESVVAAGEGQKRSLISNADANQIGLAVSSSSPIQPASGPRGPPCPPTAVSPQEADANAMLSALQATPAYGPPPKSTTNSLLSIQPQAVSSHLQQPASHTAPEPLAGRQIGGDEQPVQDRVREPEGRGESENKSGSGGLTGTTAATPRREMQIDSQIQNHQERNIKKSKKSNNKHPMQTSPSVREVVEPVDGPLPPPPPFSPPPSRPAVPCEEELRLLRSRHRWGYMNGFGGVGGCTPDGVLPPPSAVPVAVGREAASAFRKLHGVHGAGMGGGQRVRGTREEGGSFFPDLKGSGSPSESGDVSLPQGSEVGSCGSSVAGDRFGLSDHGQGERDDEGGSPSECVSEFASEEEWRSACGGEGEGDSLFAASVLGE</sequence>
<feature type="domain" description="C3H1-type" evidence="7">
    <location>
        <begin position="18"/>
        <end position="45"/>
    </location>
</feature>
<feature type="compositionally biased region" description="Basic and acidic residues" evidence="6">
    <location>
        <begin position="237"/>
        <end position="265"/>
    </location>
</feature>
<dbReference type="InterPro" id="IPR036855">
    <property type="entry name" value="Znf_CCCH_sf"/>
</dbReference>
<feature type="region of interest" description="Disordered" evidence="6">
    <location>
        <begin position="185"/>
        <end position="270"/>
    </location>
</feature>
<feature type="compositionally biased region" description="Gly residues" evidence="6">
    <location>
        <begin position="915"/>
        <end position="924"/>
    </location>
</feature>
<feature type="compositionally biased region" description="Basic and acidic residues" evidence="6">
    <location>
        <begin position="634"/>
        <end position="649"/>
    </location>
</feature>
<dbReference type="PANTHER" id="PTHR12547">
    <property type="entry name" value="CCCH ZINC FINGER/TIS11-RELATED"/>
    <property type="match status" value="1"/>
</dbReference>
<feature type="compositionally biased region" description="Polar residues" evidence="6">
    <location>
        <begin position="529"/>
        <end position="538"/>
    </location>
</feature>
<feature type="compositionally biased region" description="Polar residues" evidence="6">
    <location>
        <begin position="381"/>
        <end position="401"/>
    </location>
</feature>
<proteinExistence type="predicted"/>
<reference evidence="8" key="1">
    <citation type="submission" date="2014-11" db="EMBL/GenBank/DDBJ databases">
        <authorList>
            <person name="Otto D Thomas"/>
            <person name="Naeem Raeece"/>
        </authorList>
    </citation>
    <scope>NUCLEOTIDE SEQUENCE</scope>
</reference>
<feature type="compositionally biased region" description="Low complexity" evidence="6">
    <location>
        <begin position="201"/>
        <end position="216"/>
    </location>
</feature>
<feature type="compositionally biased region" description="Polar residues" evidence="6">
    <location>
        <begin position="735"/>
        <end position="746"/>
    </location>
</feature>
<feature type="domain" description="C3H1-type" evidence="7">
    <location>
        <begin position="55"/>
        <end position="83"/>
    </location>
</feature>
<feature type="compositionally biased region" description="Pro residues" evidence="6">
    <location>
        <begin position="459"/>
        <end position="475"/>
    </location>
</feature>
<feature type="domain" description="C3H1-type" evidence="7">
    <location>
        <begin position="95"/>
        <end position="123"/>
    </location>
</feature>
<dbReference type="PANTHER" id="PTHR12547:SF18">
    <property type="entry name" value="PROTEIN TIS11"/>
    <property type="match status" value="1"/>
</dbReference>
<dbReference type="PROSITE" id="PS50103">
    <property type="entry name" value="ZF_C3H1"/>
    <property type="match status" value="3"/>
</dbReference>
<evidence type="ECO:0000259" key="7">
    <source>
        <dbReference type="PROSITE" id="PS50103"/>
    </source>
</evidence>
<dbReference type="VEuPathDB" id="CryptoDB:Cvel_8834"/>
<feature type="compositionally biased region" description="Basic and acidic residues" evidence="6">
    <location>
        <begin position="191"/>
        <end position="200"/>
    </location>
</feature>
<feature type="region of interest" description="Disordered" evidence="6">
    <location>
        <begin position="735"/>
        <end position="857"/>
    </location>
</feature>
<feature type="compositionally biased region" description="Basic and acidic residues" evidence="6">
    <location>
        <begin position="308"/>
        <end position="341"/>
    </location>
</feature>
<dbReference type="SUPFAM" id="SSF90229">
    <property type="entry name" value="CCCH zinc finger"/>
    <property type="match status" value="2"/>
</dbReference>
<dbReference type="GO" id="GO:0003729">
    <property type="term" value="F:mRNA binding"/>
    <property type="evidence" value="ECO:0007669"/>
    <property type="project" value="InterPro"/>
</dbReference>
<dbReference type="EMBL" id="CDMZ01004027">
    <property type="protein sequence ID" value="CEM48422.1"/>
    <property type="molecule type" value="Genomic_DNA"/>
</dbReference>
<dbReference type="InterPro" id="IPR000571">
    <property type="entry name" value="Znf_CCCH"/>
</dbReference>
<feature type="zinc finger region" description="C3H1-type" evidence="5">
    <location>
        <begin position="18"/>
        <end position="45"/>
    </location>
</feature>
<keyword evidence="4 5" id="KW-0862">Zinc</keyword>
<evidence type="ECO:0000313" key="8">
    <source>
        <dbReference type="EMBL" id="CEM48422.1"/>
    </source>
</evidence>
<feature type="compositionally biased region" description="Polar residues" evidence="6">
    <location>
        <begin position="417"/>
        <end position="428"/>
    </location>
</feature>
<evidence type="ECO:0000256" key="2">
    <source>
        <dbReference type="ARBA" id="ARBA00022737"/>
    </source>
</evidence>
<organism evidence="8">
    <name type="scientific">Chromera velia CCMP2878</name>
    <dbReference type="NCBI Taxonomy" id="1169474"/>
    <lineage>
        <taxon>Eukaryota</taxon>
        <taxon>Sar</taxon>
        <taxon>Alveolata</taxon>
        <taxon>Colpodellida</taxon>
        <taxon>Chromeraceae</taxon>
        <taxon>Chromera</taxon>
    </lineage>
</organism>
<keyword evidence="2" id="KW-0677">Repeat</keyword>
<dbReference type="GO" id="GO:0008270">
    <property type="term" value="F:zinc ion binding"/>
    <property type="evidence" value="ECO:0007669"/>
    <property type="project" value="UniProtKB-KW"/>
</dbReference>
<keyword evidence="3 5" id="KW-0863">Zinc-finger</keyword>
<evidence type="ECO:0000256" key="3">
    <source>
        <dbReference type="ARBA" id="ARBA00022771"/>
    </source>
</evidence>
<feature type="region of interest" description="Disordered" evidence="6">
    <location>
        <begin position="598"/>
        <end position="664"/>
    </location>
</feature>
<evidence type="ECO:0000256" key="4">
    <source>
        <dbReference type="ARBA" id="ARBA00022833"/>
    </source>
</evidence>
<dbReference type="Pfam" id="PF18345">
    <property type="entry name" value="zf_CCCH_4"/>
    <property type="match status" value="1"/>
</dbReference>
<accession>A0A0G4HVD4</accession>
<feature type="compositionally biased region" description="Basic and acidic residues" evidence="6">
    <location>
        <begin position="765"/>
        <end position="780"/>
    </location>
</feature>
<evidence type="ECO:0000256" key="6">
    <source>
        <dbReference type="SAM" id="MobiDB-lite"/>
    </source>
</evidence>
<feature type="zinc finger region" description="C3H1-type" evidence="5">
    <location>
        <begin position="55"/>
        <end position="83"/>
    </location>
</feature>
<keyword evidence="1 5" id="KW-0479">Metal-binding</keyword>
<feature type="region of interest" description="Disordered" evidence="6">
    <location>
        <begin position="913"/>
        <end position="1012"/>
    </location>
</feature>
<dbReference type="AlphaFoldDB" id="A0A0G4HVD4"/>